<evidence type="ECO:0000259" key="21">
    <source>
        <dbReference type="PROSITE" id="PS50025"/>
    </source>
</evidence>
<keyword evidence="9" id="KW-0654">Proteoglycan</keyword>
<feature type="domain" description="Laminin G" evidence="21">
    <location>
        <begin position="312"/>
        <end position="484"/>
    </location>
</feature>
<evidence type="ECO:0000256" key="5">
    <source>
        <dbReference type="ARBA" id="ARBA00022729"/>
    </source>
</evidence>
<keyword evidence="12 20" id="KW-0472">Membrane</keyword>
<evidence type="ECO:0000256" key="19">
    <source>
        <dbReference type="SAM" id="MobiDB-lite"/>
    </source>
</evidence>
<dbReference type="GO" id="GO:0071625">
    <property type="term" value="P:vocalization behavior"/>
    <property type="evidence" value="ECO:0007669"/>
    <property type="project" value="UniProtKB-ARBA"/>
</dbReference>
<dbReference type="SMART" id="SM00181">
    <property type="entry name" value="EGF"/>
    <property type="match status" value="2"/>
</dbReference>
<keyword evidence="10 20" id="KW-1133">Transmembrane helix</keyword>
<feature type="domain" description="Laminin G" evidence="21">
    <location>
        <begin position="717"/>
        <end position="887"/>
    </location>
</feature>
<dbReference type="FunFam" id="2.60.120.200:FF:000003">
    <property type="entry name" value="neurexin-1 isoform X1"/>
    <property type="match status" value="1"/>
</dbReference>
<keyword evidence="14" id="KW-0325">Glycoprotein</keyword>
<dbReference type="InterPro" id="IPR001791">
    <property type="entry name" value="Laminin_G"/>
</dbReference>
<dbReference type="PROSITE" id="PS50025">
    <property type="entry name" value="LAM_G_DOMAIN"/>
    <property type="match status" value="5"/>
</dbReference>
<dbReference type="Pfam" id="PF02210">
    <property type="entry name" value="Laminin_G_2"/>
    <property type="match status" value="4"/>
</dbReference>
<dbReference type="FunFam" id="2.10.25.10:FF:000015">
    <property type="entry name" value="neurexin-1 isoform X1"/>
    <property type="match status" value="1"/>
</dbReference>
<protein>
    <submittedName>
        <fullName evidence="23">Neurexin 3 isoform 1</fullName>
    </submittedName>
</protein>
<evidence type="ECO:0000256" key="2">
    <source>
        <dbReference type="ARBA" id="ARBA00022536"/>
    </source>
</evidence>
<dbReference type="InterPro" id="IPR000742">
    <property type="entry name" value="EGF"/>
</dbReference>
<dbReference type="SMART" id="SM00294">
    <property type="entry name" value="4.1m"/>
    <property type="match status" value="1"/>
</dbReference>
<feature type="domain" description="Laminin G" evidence="21">
    <location>
        <begin position="74"/>
        <end position="266"/>
    </location>
</feature>
<keyword evidence="7" id="KW-0106">Calcium</keyword>
<dbReference type="PROSITE" id="PS50026">
    <property type="entry name" value="EGF_3"/>
    <property type="match status" value="2"/>
</dbReference>
<dbReference type="PANTHER" id="PTHR15036:SF57">
    <property type="entry name" value="NEUREXIN-3"/>
    <property type="match status" value="1"/>
</dbReference>
<keyword evidence="6" id="KW-0677">Repeat</keyword>
<dbReference type="PROSITE" id="PS00010">
    <property type="entry name" value="ASX_HYDROXYL"/>
    <property type="match status" value="1"/>
</dbReference>
<proteinExistence type="inferred from homology"/>
<evidence type="ECO:0000256" key="13">
    <source>
        <dbReference type="ARBA" id="ARBA00023157"/>
    </source>
</evidence>
<dbReference type="PANTHER" id="PTHR15036">
    <property type="entry name" value="PIKACHURIN-LIKE PROTEIN"/>
    <property type="match status" value="1"/>
</dbReference>
<evidence type="ECO:0000256" key="16">
    <source>
        <dbReference type="ARBA" id="ARBA00023273"/>
    </source>
</evidence>
<keyword evidence="5" id="KW-0732">Signal</keyword>
<evidence type="ECO:0000256" key="7">
    <source>
        <dbReference type="ARBA" id="ARBA00022837"/>
    </source>
</evidence>
<dbReference type="SMART" id="SM00282">
    <property type="entry name" value="LamG"/>
    <property type="match status" value="4"/>
</dbReference>
<feature type="domain" description="Laminin G" evidence="21">
    <location>
        <begin position="498"/>
        <end position="673"/>
    </location>
</feature>
<evidence type="ECO:0000259" key="22">
    <source>
        <dbReference type="PROSITE" id="PS50026"/>
    </source>
</evidence>
<feature type="transmembrane region" description="Helical" evidence="20">
    <location>
        <begin position="988"/>
        <end position="1008"/>
    </location>
</feature>
<dbReference type="CDD" id="cd00110">
    <property type="entry name" value="LamG"/>
    <property type="match status" value="4"/>
</dbReference>
<dbReference type="Gene3D" id="2.10.25.10">
    <property type="entry name" value="Laminin"/>
    <property type="match status" value="2"/>
</dbReference>
<dbReference type="EMBL" id="JBFSEQ010000002">
    <property type="protein sequence ID" value="KAL2789637.1"/>
    <property type="molecule type" value="Genomic_DNA"/>
</dbReference>
<dbReference type="Gene3D" id="2.60.120.200">
    <property type="match status" value="5"/>
</dbReference>
<evidence type="ECO:0000256" key="18">
    <source>
        <dbReference type="PROSITE-ProRule" id="PRU00076"/>
    </source>
</evidence>
<evidence type="ECO:0000313" key="24">
    <source>
        <dbReference type="Proteomes" id="UP001610411"/>
    </source>
</evidence>
<dbReference type="Proteomes" id="UP001610411">
    <property type="component" value="Unassembled WGS sequence"/>
</dbReference>
<feature type="domain" description="EGF-like" evidence="22">
    <location>
        <begin position="676"/>
        <end position="713"/>
    </location>
</feature>
<evidence type="ECO:0000256" key="20">
    <source>
        <dbReference type="SAM" id="Phobius"/>
    </source>
</evidence>
<gene>
    <name evidence="23" type="ORF">WCI35_004594</name>
</gene>
<comment type="caution">
    <text evidence="23">The sequence shown here is derived from an EMBL/GenBank/DDBJ whole genome shotgun (WGS) entry which is preliminary data.</text>
</comment>
<dbReference type="GO" id="GO:0035176">
    <property type="term" value="P:social behavior"/>
    <property type="evidence" value="ECO:0007669"/>
    <property type="project" value="UniProtKB-ARBA"/>
</dbReference>
<feature type="compositionally biased region" description="Polar residues" evidence="19">
    <location>
        <begin position="930"/>
        <end position="942"/>
    </location>
</feature>
<evidence type="ECO:0000256" key="4">
    <source>
        <dbReference type="ARBA" id="ARBA00022723"/>
    </source>
</evidence>
<keyword evidence="13" id="KW-1015">Disulfide bond</keyword>
<keyword evidence="4" id="KW-0479">Metal-binding</keyword>
<dbReference type="InterPro" id="IPR027789">
    <property type="entry name" value="Syndecan/Neurexin_dom"/>
</dbReference>
<evidence type="ECO:0000256" key="8">
    <source>
        <dbReference type="ARBA" id="ARBA00022889"/>
    </source>
</evidence>
<dbReference type="SUPFAM" id="SSF49899">
    <property type="entry name" value="Concanavalin A-like lectins/glucanases"/>
    <property type="match status" value="4"/>
</dbReference>
<feature type="domain" description="EGF-like" evidence="22">
    <location>
        <begin position="270"/>
        <end position="307"/>
    </location>
</feature>
<dbReference type="FunFam" id="2.10.25.10:FF:000029">
    <property type="entry name" value="neurexin-1 isoform X1"/>
    <property type="match status" value="1"/>
</dbReference>
<feature type="region of interest" description="Disordered" evidence="19">
    <location>
        <begin position="1029"/>
        <end position="1061"/>
    </location>
</feature>
<comment type="subcellular location">
    <subcellularLocation>
        <location evidence="17">Presynaptic cell membrane</location>
        <topology evidence="17">Single-pass type I membrane protein</topology>
    </subcellularLocation>
</comment>
<dbReference type="GO" id="GO:0007158">
    <property type="term" value="P:neuron cell-cell adhesion"/>
    <property type="evidence" value="ECO:0007669"/>
    <property type="project" value="UniProtKB-ARBA"/>
</dbReference>
<keyword evidence="16" id="KW-0966">Cell projection</keyword>
<evidence type="ECO:0000256" key="1">
    <source>
        <dbReference type="ARBA" id="ARBA00010241"/>
    </source>
</evidence>
<dbReference type="CDD" id="cd00054">
    <property type="entry name" value="EGF_CA"/>
    <property type="match status" value="1"/>
</dbReference>
<dbReference type="FunFam" id="2.60.120.200:FF:000004">
    <property type="entry name" value="neurexin-1 isoform X1"/>
    <property type="match status" value="1"/>
</dbReference>
<evidence type="ECO:0000256" key="3">
    <source>
        <dbReference type="ARBA" id="ARBA00022692"/>
    </source>
</evidence>
<reference evidence="23 24" key="1">
    <citation type="journal article" date="2024" name="G3 (Bethesda)">
        <title>A hybrid genome assembly of the endangered aye-aye (Daubentonia madagascariensis).</title>
        <authorList>
            <person name="Versoza C.J."/>
            <person name="Pfeifer S.P."/>
        </authorList>
    </citation>
    <scope>NUCLEOTIDE SEQUENCE [LARGE SCALE GENOMIC DNA]</scope>
    <source>
        <strain evidence="23">6821</strain>
    </source>
</reference>
<evidence type="ECO:0000313" key="23">
    <source>
        <dbReference type="EMBL" id="KAL2789637.1"/>
    </source>
</evidence>
<evidence type="ECO:0000256" key="10">
    <source>
        <dbReference type="ARBA" id="ARBA00022989"/>
    </source>
</evidence>
<dbReference type="AlphaFoldDB" id="A0ABD2ETH8"/>
<dbReference type="InterPro" id="IPR000152">
    <property type="entry name" value="EGF-type_Asp/Asn_hydroxyl_site"/>
</dbReference>
<evidence type="ECO:0000256" key="11">
    <source>
        <dbReference type="ARBA" id="ARBA00023018"/>
    </source>
</evidence>
<keyword evidence="2 18" id="KW-0245">EGF-like domain</keyword>
<evidence type="ECO:0000256" key="6">
    <source>
        <dbReference type="ARBA" id="ARBA00022737"/>
    </source>
</evidence>
<keyword evidence="8" id="KW-0130">Cell adhesion</keyword>
<dbReference type="GO" id="GO:0007612">
    <property type="term" value="P:learning"/>
    <property type="evidence" value="ECO:0007669"/>
    <property type="project" value="UniProtKB-ARBA"/>
</dbReference>
<organism evidence="23 24">
    <name type="scientific">Daubentonia madagascariensis</name>
    <name type="common">Aye-aye</name>
    <name type="synonym">Sciurus madagascariensis</name>
    <dbReference type="NCBI Taxonomy" id="31869"/>
    <lineage>
        <taxon>Eukaryota</taxon>
        <taxon>Metazoa</taxon>
        <taxon>Chordata</taxon>
        <taxon>Craniata</taxon>
        <taxon>Vertebrata</taxon>
        <taxon>Euteleostomi</taxon>
        <taxon>Mammalia</taxon>
        <taxon>Eutheria</taxon>
        <taxon>Euarchontoglires</taxon>
        <taxon>Primates</taxon>
        <taxon>Strepsirrhini</taxon>
        <taxon>Chiromyiformes</taxon>
        <taxon>Daubentoniidae</taxon>
        <taxon>Daubentonia</taxon>
    </lineage>
</organism>
<dbReference type="InterPro" id="IPR013320">
    <property type="entry name" value="ConA-like_dom_sf"/>
</dbReference>
<feature type="region of interest" description="Disordered" evidence="19">
    <location>
        <begin position="921"/>
        <end position="942"/>
    </location>
</feature>
<dbReference type="InterPro" id="IPR003585">
    <property type="entry name" value="Neurexin-like"/>
</dbReference>
<evidence type="ECO:0000256" key="14">
    <source>
        <dbReference type="ARBA" id="ARBA00023180"/>
    </source>
</evidence>
<evidence type="ECO:0000256" key="17">
    <source>
        <dbReference type="ARBA" id="ARBA00035005"/>
    </source>
</evidence>
<dbReference type="GO" id="GO:0046872">
    <property type="term" value="F:metal ion binding"/>
    <property type="evidence" value="ECO:0007669"/>
    <property type="project" value="UniProtKB-KW"/>
</dbReference>
<comment type="similarity">
    <text evidence="1">Belongs to the neurexin family.</text>
</comment>
<dbReference type="FunFam" id="2.60.120.200:FF:000007">
    <property type="entry name" value="neurexin-1 isoform X1"/>
    <property type="match status" value="1"/>
</dbReference>
<name>A0ABD2ETH8_DAUMA</name>
<feature type="domain" description="Laminin G" evidence="21">
    <location>
        <begin position="1"/>
        <end position="67"/>
    </location>
</feature>
<evidence type="ECO:0000256" key="9">
    <source>
        <dbReference type="ARBA" id="ARBA00022974"/>
    </source>
</evidence>
<keyword evidence="15" id="KW-0357">Heparan sulfate</keyword>
<sequence>MLGSDDFFYVGGSPSTADLPGSPVSNNFMGCLKEVVYKNNDIRLELSRLARIGDTKMKIYGEVVFKCENVATLDPINFETPEAYISLPKWNTKRMGSISFDFRTTEPNGLILFTHGKPQERKDARSQKNTKVDFFAVELLDGNLYLLLDMGSGTIKVKATQKKANDGEWYHVDIQRDGRSGTISVNSRRTPFTASGESEILDLEGDMYLGGLPENRAGLILPTELWTAMLNYGYVGCIRDLFIDGRSKNIRQLAEMQNAAGVKSSCSRMSAKQCDSYPCKNNAVCKDGWNRFICDCTGTGYWGRTCEREASILSYDGSMYMKIIMPMVMHTEAEDVSFRFMSQRAYGLLVATTSRDSADTLRLELDGGRVKLMVNLDCIRINCNSSKGPETLYAGQKLNDNEWHTVRVVRRGKSLKLTVDDDVAEGTMVGDHTRLEFHNIETGIMTEKRYISVIPSSFIGHLQSLMFNGLLYIDLCKNGDIDYCELKARFGLRNIIADPVTFKTKSSYLSLATLQAYTSMHLFFQFKTTSADGFILFNSGDGNDFIAVELVKGYIHYVFDLGNGPNVIKGNSDRPLNDNQWHNVVITRDNSNTHSLKVDNKVVTQVINGAKNLDLKGDLYMAGLAQGMYSNLPKLVASRDGFQGCLASVDLNGRLPDLINDALHRSGQIERGCEGPSTTCQEDSCANQGVCMQQWEGFTCDCSMTSYSGNQCNDPGATYIFGKSGGLILYTWPANDRPSTRSDRLAVGFSTTVKDGILVRIDSAPGLGDFLQLHIEQGKIGVVFNIGTVDISIKEERTPVNDGKYHVVRFTRNGGNATLQVDNWPVNEHYPTGRQLTIFNTQAQIAIGGKDKGRLFQGQLSGLYYDGLKVLNMAAENNPNIKINGSVRLVGEVPSILGTTQTTSMPPEMSTTVMETTTTMATTTTRKNRSTASIQPTSDDLVSSAECSSDDEDFVECEPSTANPTEPGIRRVPGASEVIRESSSTTGMVVGIVAAAALCILILLYAMYKYRNRDEGSYQVDETRNYISNSAQSNGTLMKEKQQSSKSGHKKQKNKDKEYYV</sequence>
<dbReference type="GO" id="GO:0042734">
    <property type="term" value="C:presynaptic membrane"/>
    <property type="evidence" value="ECO:0007669"/>
    <property type="project" value="UniProtKB-SubCell"/>
</dbReference>
<keyword evidence="24" id="KW-1185">Reference proteome</keyword>
<dbReference type="FunFam" id="2.60.120.200:FF:000005">
    <property type="entry name" value="neurexin-1 isoform X1"/>
    <property type="match status" value="1"/>
</dbReference>
<evidence type="ECO:0000256" key="12">
    <source>
        <dbReference type="ARBA" id="ARBA00023136"/>
    </source>
</evidence>
<accession>A0ABD2ETH8</accession>
<comment type="caution">
    <text evidence="18">Lacks conserved residue(s) required for the propagation of feature annotation.</text>
</comment>
<dbReference type="InterPro" id="IPR050372">
    <property type="entry name" value="Neurexin-related_CASP"/>
</dbReference>
<dbReference type="Pfam" id="PF01034">
    <property type="entry name" value="Syndecan"/>
    <property type="match status" value="1"/>
</dbReference>
<keyword evidence="11" id="KW-0770">Synapse</keyword>
<keyword evidence="3 20" id="KW-0812">Transmembrane</keyword>
<evidence type="ECO:0000256" key="15">
    <source>
        <dbReference type="ARBA" id="ARBA00023207"/>
    </source>
</evidence>